<feature type="region of interest" description="Disordered" evidence="12">
    <location>
        <begin position="907"/>
        <end position="929"/>
    </location>
</feature>
<gene>
    <name evidence="14" type="ORF">AYI68_g596</name>
</gene>
<comment type="catalytic activity">
    <reaction evidence="10">
        <text>ATP + H2O = ADP + phosphate + H(+)</text>
        <dbReference type="Rhea" id="RHEA:13065"/>
        <dbReference type="ChEBI" id="CHEBI:15377"/>
        <dbReference type="ChEBI" id="CHEBI:15378"/>
        <dbReference type="ChEBI" id="CHEBI:30616"/>
        <dbReference type="ChEBI" id="CHEBI:43474"/>
        <dbReference type="ChEBI" id="CHEBI:456216"/>
    </reaction>
    <physiologicalReaction direction="left-to-right" evidence="10">
        <dbReference type="Rhea" id="RHEA:13066"/>
    </physiologicalReaction>
</comment>
<feature type="region of interest" description="Disordered" evidence="12">
    <location>
        <begin position="1557"/>
        <end position="1590"/>
    </location>
</feature>
<dbReference type="Proteomes" id="UP000187455">
    <property type="component" value="Unassembled WGS sequence"/>
</dbReference>
<evidence type="ECO:0000256" key="3">
    <source>
        <dbReference type="ARBA" id="ARBA00022593"/>
    </source>
</evidence>
<evidence type="ECO:0000259" key="13">
    <source>
        <dbReference type="SMART" id="SM00382"/>
    </source>
</evidence>
<dbReference type="InterPro" id="IPR029067">
    <property type="entry name" value="CDC48_domain_2-like_sf"/>
</dbReference>
<feature type="compositionally biased region" description="Polar residues" evidence="12">
    <location>
        <begin position="631"/>
        <end position="643"/>
    </location>
</feature>
<keyword evidence="4" id="KW-0547">Nucleotide-binding</keyword>
<comment type="subcellular location">
    <subcellularLocation>
        <location evidence="1">Membrane</location>
    </subcellularLocation>
</comment>
<evidence type="ECO:0000256" key="7">
    <source>
        <dbReference type="ARBA" id="ARBA00023136"/>
    </source>
</evidence>
<dbReference type="SMART" id="SM00382">
    <property type="entry name" value="AAA"/>
    <property type="match status" value="2"/>
</dbReference>
<dbReference type="SUPFAM" id="SSF117281">
    <property type="entry name" value="Kelch motif"/>
    <property type="match status" value="2"/>
</dbReference>
<keyword evidence="6" id="KW-0067">ATP-binding</keyword>
<feature type="compositionally biased region" description="Basic and acidic residues" evidence="12">
    <location>
        <begin position="841"/>
        <end position="860"/>
    </location>
</feature>
<dbReference type="Gene3D" id="3.40.50.300">
    <property type="entry name" value="P-loop containing nucleotide triphosphate hydrolases"/>
    <property type="match status" value="2"/>
</dbReference>
<evidence type="ECO:0000313" key="14">
    <source>
        <dbReference type="EMBL" id="OLY85218.1"/>
    </source>
</evidence>
<evidence type="ECO:0000256" key="8">
    <source>
        <dbReference type="ARBA" id="ARBA00032509"/>
    </source>
</evidence>
<dbReference type="Pfam" id="PF00004">
    <property type="entry name" value="AAA"/>
    <property type="match status" value="2"/>
</dbReference>
<dbReference type="OrthoDB" id="45365at2759"/>
<feature type="coiled-coil region" evidence="11">
    <location>
        <begin position="1391"/>
        <end position="1432"/>
    </location>
</feature>
<evidence type="ECO:0000256" key="9">
    <source>
        <dbReference type="ARBA" id="ARBA00034532"/>
    </source>
</evidence>
<dbReference type="InterPro" id="IPR003960">
    <property type="entry name" value="ATPase_AAA_CS"/>
</dbReference>
<comment type="similarity">
    <text evidence="2">Belongs to the AAA ATPase family.</text>
</comment>
<dbReference type="InterPro" id="IPR015342">
    <property type="entry name" value="PEX1-N_C-lobe"/>
</dbReference>
<dbReference type="GO" id="GO:0005524">
    <property type="term" value="F:ATP binding"/>
    <property type="evidence" value="ECO:0007669"/>
    <property type="project" value="UniProtKB-KW"/>
</dbReference>
<feature type="coiled-coil region" evidence="11">
    <location>
        <begin position="1147"/>
        <end position="1195"/>
    </location>
</feature>
<dbReference type="PANTHER" id="PTHR23077">
    <property type="entry name" value="AAA-FAMILY ATPASE"/>
    <property type="match status" value="1"/>
</dbReference>
<feature type="region of interest" description="Disordered" evidence="12">
    <location>
        <begin position="629"/>
        <end position="658"/>
    </location>
</feature>
<dbReference type="Gene3D" id="1.10.8.60">
    <property type="match status" value="2"/>
</dbReference>
<feature type="compositionally biased region" description="Low complexity" evidence="12">
    <location>
        <begin position="22"/>
        <end position="50"/>
    </location>
</feature>
<keyword evidence="7" id="KW-0472">Membrane</keyword>
<evidence type="ECO:0000256" key="1">
    <source>
        <dbReference type="ARBA" id="ARBA00004370"/>
    </source>
</evidence>
<feature type="domain" description="AAA+ ATPase" evidence="13">
    <location>
        <begin position="2110"/>
        <end position="2252"/>
    </location>
</feature>
<dbReference type="Pfam" id="PF24681">
    <property type="entry name" value="Kelch_KLHDC2_KLHL20_DRC7"/>
    <property type="match status" value="1"/>
</dbReference>
<organism evidence="14 15">
    <name type="scientific">Smittium mucronatum</name>
    <dbReference type="NCBI Taxonomy" id="133383"/>
    <lineage>
        <taxon>Eukaryota</taxon>
        <taxon>Fungi</taxon>
        <taxon>Fungi incertae sedis</taxon>
        <taxon>Zoopagomycota</taxon>
        <taxon>Kickxellomycotina</taxon>
        <taxon>Harpellomycetes</taxon>
        <taxon>Harpellales</taxon>
        <taxon>Legeriomycetaceae</taxon>
        <taxon>Smittium</taxon>
    </lineage>
</organism>
<dbReference type="PANTHER" id="PTHR23077:SF12">
    <property type="entry name" value="PEROXISOMAL ATPASE PEX1"/>
    <property type="match status" value="1"/>
</dbReference>
<evidence type="ECO:0000256" key="4">
    <source>
        <dbReference type="ARBA" id="ARBA00022741"/>
    </source>
</evidence>
<feature type="region of interest" description="Disordered" evidence="12">
    <location>
        <begin position="484"/>
        <end position="513"/>
    </location>
</feature>
<feature type="coiled-coil region" evidence="11">
    <location>
        <begin position="1271"/>
        <end position="1333"/>
    </location>
</feature>
<evidence type="ECO:0000256" key="5">
    <source>
        <dbReference type="ARBA" id="ARBA00022801"/>
    </source>
</evidence>
<feature type="compositionally biased region" description="Polar residues" evidence="12">
    <location>
        <begin position="64"/>
        <end position="86"/>
    </location>
</feature>
<dbReference type="SMART" id="SM00612">
    <property type="entry name" value="Kelch"/>
    <property type="match status" value="1"/>
</dbReference>
<feature type="region of interest" description="Disordered" evidence="12">
    <location>
        <begin position="833"/>
        <end position="884"/>
    </location>
</feature>
<dbReference type="InterPro" id="IPR006652">
    <property type="entry name" value="Kelch_1"/>
</dbReference>
<feature type="domain" description="AAA+ ATPase" evidence="13">
    <location>
        <begin position="2398"/>
        <end position="2534"/>
    </location>
</feature>
<keyword evidence="3" id="KW-0962">Peroxisome biogenesis</keyword>
<dbReference type="GO" id="GO:0005829">
    <property type="term" value="C:cytosol"/>
    <property type="evidence" value="ECO:0007669"/>
    <property type="project" value="TreeGrafter"/>
</dbReference>
<dbReference type="CDD" id="cd19526">
    <property type="entry name" value="RecA-like_PEX1_r2"/>
    <property type="match status" value="1"/>
</dbReference>
<dbReference type="EMBL" id="LSSL01000185">
    <property type="protein sequence ID" value="OLY85218.1"/>
    <property type="molecule type" value="Genomic_DNA"/>
</dbReference>
<evidence type="ECO:0000256" key="2">
    <source>
        <dbReference type="ARBA" id="ARBA00006914"/>
    </source>
</evidence>
<dbReference type="FunFam" id="3.40.50.300:FF:000149">
    <property type="entry name" value="Nuclear valosin-containing protein-like"/>
    <property type="match status" value="1"/>
</dbReference>
<dbReference type="Gene3D" id="3.10.330.10">
    <property type="match status" value="1"/>
</dbReference>
<dbReference type="STRING" id="133383.A0A1R0H806"/>
<dbReference type="InterPro" id="IPR003593">
    <property type="entry name" value="AAA+_ATPase"/>
</dbReference>
<name>A0A1R0H806_9FUNG</name>
<keyword evidence="5" id="KW-0378">Hydrolase</keyword>
<sequence length="2684" mass="295142">MQSFFSKNKAKKPLSIFSDGFSKSPKLSKKSSIPAPTTSTPSITQISDSPLIFGSKIPPPPPNTSDFPSTDVLQQSLNYAPTQTKPQIPPKLPDLFNDPDKRSSNRQSLKSSGIWIDKKISGFLPFPRRGLSVASHVSDIYLFAGRADGILKNDLIKLDTNEFDSAIVKANGYTPEPREGHASAFIGRTMFVFGGELEDGRCDDNLYAFNIGNEMWYKVPVSGKPLIGRKGHSAVSISSSLYIFGGTVDGYYLQDLTAFDVRVAATDGPSWNFIETFGDVPSPRAGHSCNALHGKIYIYGGMNGEVCFNDLWVYTISEKRWSQVVLRGATPPPRYGHASSIVDDCIFIMGGRTMEGQAITDFFAYKIHTQRWYTFPVQSSKWPHRVDPVLSVFKNKLILFSGNATRSTDSNVLNLLDTNKIKIMPDSSSSKLASKSDSLSYKRPVVSGSGLYNNIPERRNTDGDVTKINPPSDNPNANYFGPMPSGASQSHNTWKSASFSAGHPQGPAATTSSNFFENQPYIHKGESNSTASFAAEYPQSFPHEPLTSNSTNITYPKINAEPISAPPQNFEYSNRPALPLPPPPVLSPISPNPEIDSSHILISATPSQVISKNEISPLKTQNKILKMPSPSHFNSFGSSNNLDKPSPDFSVGYPQSSPQSYKTPVIDFVSSSENKKEEYNISTHLPSIPEKTESSQTNFLPTQNQNFDEANGLNILPKPEFKKDFATSRSLSPSTFETQYEDAVDSSMVSDSKKIDYQQEFNNSKALILQDVKESEILINSNPEKNVPPADVSLPKEISGYKDINFFEGAKASGDTHVSRETNSLGELEFSKKPSTSIDIKSSEDSSSSRDVNIPKELKNNPDVNIPRELNSSRDLNVSKDPNTSRDLYVSKELTSSRDMDFSKELNGSLDFRKPEGRDSPSNPPIKDKRLTIQLRNRMSQFNLEEEGRAGKAIPPADNRSSLIVDTGSKANDEVPSISESATSLNAGMVSSNSEPKSTDISEISRVVSTTNQHLNLEDQMSPIIGFSTVYNQSSGSKDDVWAKLETKYGLTDESVNQDEYSKLEKKQTGESVNTEKLASLVVALRKELDGTKLLLAQSLRSAVDRINDAEKGRRAALQEAIYLKTKASALASGNAELLMRVNAQRTSDLERQLANTINENDALRNQMSESTLILKRTQERLSEYQLDSEASRQQLRHMERMYQIQSASMTSLNTSDESKLDKNDEPQLNKNLDEVISLRAEITKLQTNEQGLLLDIENALRASSAASDRSDKLQQMLDRSVKENEQLEAEMMKLVSELESERSVNSRLKLRVDQTENLLVDLRQQVSALQNLKSNPAVSNGISSLKLGSLSTGSLHSNNALIAEMQSAFLSTQKQWAQARDDLMTQRQMLRNSDERRQDAESKLVSKERQLENALARLDAFTKLVENLDSKRRNRARSLGSIRSSPFSNGSGNVKARGNTMSGAYKGLYNYSDFAASSTVKGLYNNVTELSGGSKELLNEGDSEANGFYHESASSRDDQTIQKTSLELSNSKIVNGTITSSEYYIDSDNSSLISPSKGFHESAAPDGSIIDQTNGDSATRSGPTADESLLSDDNTVSIMLSTLHQLQKPAIFLYYFEPGKEREMSTLKVVLSNLRSCNVNIPLQYAEIFESTFGFRSCAVLKVTSLKGGFSKNVGWAGGITLVQESNIHIPGSESSALNSIQIDLDFAKILGLDQDDEVSIEYVPNADKCVSVEMIPENSDDWEIIELNAEKVETNLLFQTRVVSEDVPILFWINESTKIKLLPKCLVPNCEVLLLDNDTELLIAPKPRESVKPKMIYDDSVPIKTIPNISLLRIATSKSCDLFRGSINSTVYEKMIESSSKEDNSPDIPVTITLLGIHDKSSKLDENKNHKNSSLQEKKIEYPIRVSIFTASSSSVAPGIILLNSTFCKVNNLSAGQLVRVQKCISTSSINDISVTVNFHLPDSFSIADFNPENVFLDALSTNIPNIIISDGLNLPILDSVQTVRSNPKDDRLDIITIPKRITFSMGKKNSISLKSSDLQSEKSSITSFSSIIIDSSKISDQIDSFKFKISNPLPDSNTMWPLVGIDSFLENVQSDVEDLLISSRDGLITGVLLTGSRGSGKTRILNHIISVSSQFPILTFCKYVSCSYLAAIPKKSELSSFMESIVDECCRNAPFLLVLDDLDLLFPSTDNNSTNNNSIDVLQKLSILAHNEYNTCGSVIATSKSRESIDQSLFDYGVIDVVQEIPKLDKKQRELVLSIVAAHSPTNVAPNINYSILSYLTDGYTPSDIESLISRATHEAAIRTIDESINSSQNSSNPTDVDKVTTIIKQIDIERAISGFVPLQLRGITLNKSSVNWDDIGGLQETKRQLLETLELPTKYAALFSPSSGSSGLRLRSGILLYGHPGCGKTMLASAIASQCGLNFISVKGPELLNKYIGQSEQSVRDVFSRAKSAKPSILFFDEFDSIAPRRGHDNTGVTDRVVNQFLTEMDGAEGLDGVYVLAATSRPDLIDPALLRPGRLDKSLICNLPVLSSERLDILRKHASKMNISSDVDLSVYADKTLGFSSADLQGFLYNAFLESVNDVSKNLSNATDIPESNLDDDHPVNYTYLTNPLSGSSQEPKLARVLKTLSNNSANEAKNGLASSSLSSLPLIKKNHLDLALETSSPSLNQSERNKFDKM</sequence>
<feature type="compositionally biased region" description="Polar residues" evidence="12">
    <location>
        <begin position="873"/>
        <end position="884"/>
    </location>
</feature>
<dbReference type="GO" id="GO:0016558">
    <property type="term" value="P:protein import into peroxisome matrix"/>
    <property type="evidence" value="ECO:0007669"/>
    <property type="project" value="TreeGrafter"/>
</dbReference>
<evidence type="ECO:0000256" key="12">
    <source>
        <dbReference type="SAM" id="MobiDB-lite"/>
    </source>
</evidence>
<dbReference type="InterPro" id="IPR015915">
    <property type="entry name" value="Kelch-typ_b-propeller"/>
</dbReference>
<protein>
    <recommendedName>
        <fullName evidence="9">Peroxisomal ATPase PEX1</fullName>
    </recommendedName>
    <alternativeName>
        <fullName evidence="8">Peroxin-1</fullName>
    </alternativeName>
</protein>
<reference evidence="14 15" key="1">
    <citation type="journal article" date="2016" name="Mol. Biol. Evol.">
        <title>Genome-Wide Survey of Gut Fungi (Harpellales) Reveals the First Horizontally Transferred Ubiquitin Gene from a Mosquito Host.</title>
        <authorList>
            <person name="Wang Y."/>
            <person name="White M.M."/>
            <person name="Kvist S."/>
            <person name="Moncalvo J.M."/>
        </authorList>
    </citation>
    <scope>NUCLEOTIDE SEQUENCE [LARGE SCALE GENOMIC DNA]</scope>
    <source>
        <strain evidence="14 15">ALG-7-W6</strain>
    </source>
</reference>
<dbReference type="InterPro" id="IPR003959">
    <property type="entry name" value="ATPase_AAA_core"/>
</dbReference>
<feature type="compositionally biased region" description="Polar residues" evidence="12">
    <location>
        <begin position="486"/>
        <end position="499"/>
    </location>
</feature>
<feature type="compositionally biased region" description="Polar residues" evidence="12">
    <location>
        <begin position="1571"/>
        <end position="1583"/>
    </location>
</feature>
<dbReference type="GO" id="GO:0016887">
    <property type="term" value="F:ATP hydrolysis activity"/>
    <property type="evidence" value="ECO:0007669"/>
    <property type="project" value="InterPro"/>
</dbReference>
<comment type="caution">
    <text evidence="14">The sequence shown here is derived from an EMBL/GenBank/DDBJ whole genome shotgun (WGS) entry which is preliminary data.</text>
</comment>
<evidence type="ECO:0000256" key="11">
    <source>
        <dbReference type="SAM" id="Coils"/>
    </source>
</evidence>
<dbReference type="Gene3D" id="2.120.10.80">
    <property type="entry name" value="Kelch-type beta propeller"/>
    <property type="match status" value="2"/>
</dbReference>
<proteinExistence type="inferred from homology"/>
<dbReference type="GO" id="GO:0005778">
    <property type="term" value="C:peroxisomal membrane"/>
    <property type="evidence" value="ECO:0007669"/>
    <property type="project" value="TreeGrafter"/>
</dbReference>
<dbReference type="PROSITE" id="PS00674">
    <property type="entry name" value="AAA"/>
    <property type="match status" value="1"/>
</dbReference>
<dbReference type="InterPro" id="IPR027417">
    <property type="entry name" value="P-loop_NTPase"/>
</dbReference>
<evidence type="ECO:0000313" key="15">
    <source>
        <dbReference type="Proteomes" id="UP000187455"/>
    </source>
</evidence>
<accession>A0A1R0H806</accession>
<evidence type="ECO:0000256" key="10">
    <source>
        <dbReference type="ARBA" id="ARBA00048778"/>
    </source>
</evidence>
<feature type="region of interest" description="Disordered" evidence="12">
    <location>
        <begin position="1496"/>
        <end position="1521"/>
    </location>
</feature>
<dbReference type="SUPFAM" id="SSF52540">
    <property type="entry name" value="P-loop containing nucleoside triphosphate hydrolases"/>
    <property type="match status" value="2"/>
</dbReference>
<evidence type="ECO:0000256" key="6">
    <source>
        <dbReference type="ARBA" id="ARBA00022840"/>
    </source>
</evidence>
<dbReference type="Pfam" id="PF09262">
    <property type="entry name" value="PEX-1N"/>
    <property type="match status" value="1"/>
</dbReference>
<keyword evidence="11" id="KW-0175">Coiled coil</keyword>
<keyword evidence="15" id="KW-1185">Reference proteome</keyword>
<feature type="region of interest" description="Disordered" evidence="12">
    <location>
        <begin position="1"/>
        <end position="109"/>
    </location>
</feature>
<dbReference type="SUPFAM" id="SSF54585">
    <property type="entry name" value="Cdc48 domain 2-like"/>
    <property type="match status" value="1"/>
</dbReference>
<dbReference type="InterPro" id="IPR050168">
    <property type="entry name" value="AAA_ATPase_domain"/>
</dbReference>